<evidence type="ECO:0000256" key="3">
    <source>
        <dbReference type="ARBA" id="ARBA00019077"/>
    </source>
</evidence>
<feature type="active site" description="Proton acceptor" evidence="7">
    <location>
        <position position="58"/>
    </location>
</feature>
<comment type="function">
    <text evidence="8">Involved in lipopolysaccharide (LPS) biosynthesis. Catalyzes the transfer of 3-deoxy-D-manno-octulosonate (Kdo) residue(s) from CMP-Kdo to lipid IV(A), the tetraacyldisaccharide-1,4'-bisphosphate precursor of lipid A.</text>
</comment>
<dbReference type="GO" id="GO:0005886">
    <property type="term" value="C:plasma membrane"/>
    <property type="evidence" value="ECO:0007669"/>
    <property type="project" value="UniProtKB-SubCell"/>
</dbReference>
<comment type="catalytic activity">
    <reaction evidence="6 8">
        <text>lipid IVA (E. coli) + CMP-3-deoxy-beta-D-manno-octulosonate = alpha-Kdo-(2-&gt;6)-lipid IVA (E. coli) + CMP + H(+)</text>
        <dbReference type="Rhea" id="RHEA:28066"/>
        <dbReference type="ChEBI" id="CHEBI:15378"/>
        <dbReference type="ChEBI" id="CHEBI:58603"/>
        <dbReference type="ChEBI" id="CHEBI:60364"/>
        <dbReference type="ChEBI" id="CHEBI:60377"/>
        <dbReference type="ChEBI" id="CHEBI:85987"/>
        <dbReference type="EC" id="2.4.99.12"/>
    </reaction>
</comment>
<dbReference type="PANTHER" id="PTHR42755">
    <property type="entry name" value="3-DEOXY-MANNO-OCTULOSONATE CYTIDYLYLTRANSFERASE"/>
    <property type="match status" value="1"/>
</dbReference>
<comment type="caution">
    <text evidence="10">The sequence shown here is derived from an EMBL/GenBank/DDBJ whole genome shotgun (WGS) entry which is preliminary data.</text>
</comment>
<accession>A0A916ZSJ7</accession>
<evidence type="ECO:0000256" key="4">
    <source>
        <dbReference type="ARBA" id="ARBA00022679"/>
    </source>
</evidence>
<evidence type="ECO:0000313" key="10">
    <source>
        <dbReference type="EMBL" id="GGE11950.1"/>
    </source>
</evidence>
<protein>
    <recommendedName>
        <fullName evidence="3 8">3-deoxy-D-manno-octulosonic acid transferase</fullName>
        <shortName evidence="8">Kdo transferase</shortName>
        <ecNumber evidence="2 8">2.4.99.12</ecNumber>
    </recommendedName>
    <alternativeName>
        <fullName evidence="5 8">Lipid IV(A) 3-deoxy-D-manno-octulosonic acid transferase</fullName>
    </alternativeName>
</protein>
<dbReference type="GO" id="GO:0043842">
    <property type="term" value="F:Kdo transferase activity"/>
    <property type="evidence" value="ECO:0007669"/>
    <property type="project" value="UniProtKB-EC"/>
</dbReference>
<reference evidence="10 11" key="1">
    <citation type="journal article" date="2014" name="Int. J. Syst. Evol. Microbiol.">
        <title>Complete genome sequence of Corynebacterium casei LMG S-19264T (=DSM 44701T), isolated from a smear-ripened cheese.</title>
        <authorList>
            <consortium name="US DOE Joint Genome Institute (JGI-PGF)"/>
            <person name="Walter F."/>
            <person name="Albersmeier A."/>
            <person name="Kalinowski J."/>
            <person name="Ruckert C."/>
        </authorList>
    </citation>
    <scope>NUCLEOTIDE SEQUENCE [LARGE SCALE GENOMIC DNA]</scope>
    <source>
        <strain evidence="10 11">CGMCC 1.12925</strain>
    </source>
</reference>
<dbReference type="InterPro" id="IPR007507">
    <property type="entry name" value="Glycos_transf_N"/>
</dbReference>
<evidence type="ECO:0000313" key="11">
    <source>
        <dbReference type="Proteomes" id="UP000599688"/>
    </source>
</evidence>
<dbReference type="GO" id="GO:0009245">
    <property type="term" value="P:lipid A biosynthetic process"/>
    <property type="evidence" value="ECO:0007669"/>
    <property type="project" value="TreeGrafter"/>
</dbReference>
<keyword evidence="8" id="KW-0448">Lipopolysaccharide biosynthesis</keyword>
<dbReference type="SUPFAM" id="SSF53756">
    <property type="entry name" value="UDP-Glycosyltransferase/glycogen phosphorylase"/>
    <property type="match status" value="1"/>
</dbReference>
<dbReference type="InterPro" id="IPR038107">
    <property type="entry name" value="Glycos_transf_N_sf"/>
</dbReference>
<name>A0A916ZSJ7_9FLAO</name>
<dbReference type="InterPro" id="IPR039901">
    <property type="entry name" value="Kdotransferase"/>
</dbReference>
<evidence type="ECO:0000256" key="6">
    <source>
        <dbReference type="ARBA" id="ARBA00049183"/>
    </source>
</evidence>
<keyword evidence="11" id="KW-1185">Reference proteome</keyword>
<dbReference type="Gene3D" id="3.40.50.2000">
    <property type="entry name" value="Glycogen Phosphorylase B"/>
    <property type="match status" value="1"/>
</dbReference>
<comment type="pathway">
    <text evidence="1 8">Bacterial outer membrane biogenesis; LPS core biosynthesis.</text>
</comment>
<dbReference type="EC" id="2.4.99.12" evidence="2 8"/>
<evidence type="ECO:0000256" key="5">
    <source>
        <dbReference type="ARBA" id="ARBA00031445"/>
    </source>
</evidence>
<feature type="domain" description="3-deoxy-D-manno-octulosonic-acid transferase N-terminal" evidence="9">
    <location>
        <begin position="44"/>
        <end position="204"/>
    </location>
</feature>
<dbReference type="EMBL" id="BMGL01000006">
    <property type="protein sequence ID" value="GGE11950.1"/>
    <property type="molecule type" value="Genomic_DNA"/>
</dbReference>
<gene>
    <name evidence="10" type="primary">kdtA</name>
    <name evidence="10" type="ORF">GCM10010831_11750</name>
</gene>
<dbReference type="Pfam" id="PF04413">
    <property type="entry name" value="Glycos_transf_N"/>
    <property type="match status" value="1"/>
</dbReference>
<keyword evidence="4 8" id="KW-0808">Transferase</keyword>
<evidence type="ECO:0000256" key="8">
    <source>
        <dbReference type="RuleBase" id="RU365103"/>
    </source>
</evidence>
<dbReference type="GO" id="GO:0009244">
    <property type="term" value="P:lipopolysaccharide core region biosynthetic process"/>
    <property type="evidence" value="ECO:0007669"/>
    <property type="project" value="UniProtKB-UniRule"/>
</dbReference>
<evidence type="ECO:0000259" key="9">
    <source>
        <dbReference type="Pfam" id="PF04413"/>
    </source>
</evidence>
<dbReference type="AlphaFoldDB" id="A0A916ZSJ7"/>
<dbReference type="Proteomes" id="UP000599688">
    <property type="component" value="Unassembled WGS sequence"/>
</dbReference>
<keyword evidence="8" id="KW-0472">Membrane</keyword>
<dbReference type="PANTHER" id="PTHR42755:SF1">
    <property type="entry name" value="3-DEOXY-D-MANNO-OCTULOSONIC ACID TRANSFERASE, MITOCHONDRIAL-RELATED"/>
    <property type="match status" value="1"/>
</dbReference>
<evidence type="ECO:0000256" key="2">
    <source>
        <dbReference type="ARBA" id="ARBA00012621"/>
    </source>
</evidence>
<comment type="subcellular location">
    <subcellularLocation>
        <location evidence="8">Cell membrane</location>
    </subcellularLocation>
</comment>
<sequence>MKRIYSIFIQLFEWFLPLTTWISPKQKLFVEGRKNIFQDLASIEAKQVIWIHTASLGEYEQAVPIMKRLKTEYPNHQLLVTFFSPSGYEIKKNDPLPDFLCYLPLDTKANAQRFIESLDIQIALFVKYEIWPNFINQLTKAKIPTFLVSALFRKEQIYFKPIGSFLKQALHQFNHIFVQNESAFLQLKNAGFNNMSISGDTRYDRVIQQLKMNNVLDCMDRFKQAKTCFVFGSSWPEDEAIFVDFINSTKDIKFVIAPHEIKPQKVQGLVEKLNKKVVLHSNMKDEHLAEAEVFVIDRIGLLSKIYAYADIAYVGGGMGNAGLHNILEPATFGVPIVIGKNFEKFPEATELRKYAGLFSVKNSVEFNDIASKLINNHQFRKQSGIIAGHFVEARAGATDLILNKIKLYL</sequence>
<dbReference type="Gene3D" id="3.40.50.11720">
    <property type="entry name" value="3-Deoxy-D-manno-octulosonic-acid transferase, N-terminal domain"/>
    <property type="match status" value="1"/>
</dbReference>
<proteinExistence type="inferred from homology"/>
<keyword evidence="8" id="KW-1003">Cell membrane</keyword>
<evidence type="ECO:0000256" key="7">
    <source>
        <dbReference type="PIRSR" id="PIRSR639901-1"/>
    </source>
</evidence>
<comment type="similarity">
    <text evidence="8">Belongs to the glycosyltransferase group 1 family.</text>
</comment>
<dbReference type="RefSeq" id="WP_188405886.1">
    <property type="nucleotide sequence ID" value="NZ_BMGL01000006.1"/>
</dbReference>
<organism evidence="10 11">
    <name type="scientific">Psychroflexus salis</name>
    <dbReference type="NCBI Taxonomy" id="1526574"/>
    <lineage>
        <taxon>Bacteria</taxon>
        <taxon>Pseudomonadati</taxon>
        <taxon>Bacteroidota</taxon>
        <taxon>Flavobacteriia</taxon>
        <taxon>Flavobacteriales</taxon>
        <taxon>Flavobacteriaceae</taxon>
        <taxon>Psychroflexus</taxon>
    </lineage>
</organism>
<evidence type="ECO:0000256" key="1">
    <source>
        <dbReference type="ARBA" id="ARBA00004713"/>
    </source>
</evidence>